<comment type="caution">
    <text evidence="1">The sequence shown here is derived from an EMBL/GenBank/DDBJ whole genome shotgun (WGS) entry which is preliminary data.</text>
</comment>
<sequence>MGEKIECAKCSKVVCGSKEFDQGPSNCPTKTKRDIIQQALAEYDKPEIREFARQASIQEFECYMNLPEGRTARNPRVEEVVQFAKKMGYKKLGIAFCAGLRNEAKILTRILENRGFDVVSVCCKAGGIPKETIGITEEQKIAGPGQWETMCSPITQAEILNSEGTEFNIVVGLCVGHDSLFIKYAQAPVTVLIVKDRVFGHNPAAGLYLSGSYYRKLMRREPVDSTRWRREFAQS</sequence>
<protein>
    <recommendedName>
        <fullName evidence="2">Metal-binding protein</fullName>
    </recommendedName>
</protein>
<dbReference type="Pfam" id="PF08901">
    <property type="entry name" value="DUF1847"/>
    <property type="match status" value="1"/>
</dbReference>
<gene>
    <name evidence="1" type="ORF">S12H4_15165</name>
</gene>
<organism evidence="1">
    <name type="scientific">marine sediment metagenome</name>
    <dbReference type="NCBI Taxonomy" id="412755"/>
    <lineage>
        <taxon>unclassified sequences</taxon>
        <taxon>metagenomes</taxon>
        <taxon>ecological metagenomes</taxon>
    </lineage>
</organism>
<evidence type="ECO:0000313" key="1">
    <source>
        <dbReference type="EMBL" id="GAI86244.1"/>
    </source>
</evidence>
<dbReference type="InterPro" id="IPR014997">
    <property type="entry name" value="DUF1847"/>
</dbReference>
<dbReference type="EMBL" id="BARW01007269">
    <property type="protein sequence ID" value="GAI86244.1"/>
    <property type="molecule type" value="Genomic_DNA"/>
</dbReference>
<dbReference type="AlphaFoldDB" id="X1U1R8"/>
<reference evidence="1" key="1">
    <citation type="journal article" date="2014" name="Front. Microbiol.">
        <title>High frequency of phylogenetically diverse reductive dehalogenase-homologous genes in deep subseafloor sedimentary metagenomes.</title>
        <authorList>
            <person name="Kawai M."/>
            <person name="Futagami T."/>
            <person name="Toyoda A."/>
            <person name="Takaki Y."/>
            <person name="Nishi S."/>
            <person name="Hori S."/>
            <person name="Arai W."/>
            <person name="Tsubouchi T."/>
            <person name="Morono Y."/>
            <person name="Uchiyama I."/>
            <person name="Ito T."/>
            <person name="Fujiyama A."/>
            <person name="Inagaki F."/>
            <person name="Takami H."/>
        </authorList>
    </citation>
    <scope>NUCLEOTIDE SEQUENCE</scope>
    <source>
        <strain evidence="1">Expedition CK06-06</strain>
    </source>
</reference>
<name>X1U1R8_9ZZZZ</name>
<evidence type="ECO:0008006" key="2">
    <source>
        <dbReference type="Google" id="ProtNLM"/>
    </source>
</evidence>
<proteinExistence type="predicted"/>
<accession>X1U1R8</accession>